<sequence length="1046" mass="121473">MHMIGGIIGMSTELPNRLELSTDYKLDEQVRNLIKSVIEGFKYHPLFFMFRKSVYSEDPVYPFAHQLELLVKLFVRRPIRVIIGDEIGLGKTISAIMLIHYLLEVEGIKRILILVPRVLVQQWLAELRRFNLTNIYQLERETISIYRDQSFPHGIYLASIDLVKRDKYKKILLEHDWDLVVVDEAHRVGKIGGYETQRYTLVKQLISKPSVHTIMLTATPHRGKTEDYIERLKLVDPYLNVDLRKLDNEKFYRLSIGSIIFRRTKIDVNEFYEKRRVFTDCKFIARVAKASDYEEAFHKELIEFLRSKLIQYFDMVGESPRALPLLLTLIAKRASSSPRAAILTLDRIIQRRAERIMFLKNKDLYEFRRDLDNKASLVADTLLSYSFEESGLYEDEMEEKVDADELIGEFVEKCSVFLSDEDIERLKRIHELARTIMGERDSRLSSLIEVVSNHLERGDRIVVFTEFRDTAEYVFSELRNRLPRKYADKIAMVSSKEIKPPACIAESSKQNRYDMESVKKWLRNGDILLLVSTDVASEGLNLQVANVVIHYEPTWSPVKIVQRIGRVWRLGQEKNVYSYSLLLTVESDMATLEILYAKLLSWIVSGIERKIPIGEKLEIGEEIEIDIIDMLPRDKTVGNLLQTPITNEKGRFHYSEFKAWIEFIAGGKDRLRKYVEGIVNALINLKQQAERLGLNRIERVKIDRFLDEGLGGLYGEDVEKLLVNLLKLTARLCGYDVEEKSTGIFIRGTHFTGLKHPLDMYKAIESLLRETGGRTPVVLIANKPDVDNVGRMRELYLYEVMIYSNSKPVFSETVGVVVEDNGSTKTLRGLDLLKLVFESLNRVIGVGDIFWSEDRFGDELGIALLHKYSDRVLRDYLQYLNESEEIFNIKHVDWQPRGDVFDTKSIRVSHRMLGVILYPGKTSQFPTPNIVEEVEKKAMEYAIEYERRSGRKPVDVSKWEHYDIKSIDPSTGEARYIEVKGHWNINISAELTENEYNFGKSIGDKYWLYIVYGFSTNNPRLLAIRDPINRAKWDTIEVKRYRLIGV</sequence>
<keyword evidence="1" id="KW-0547">Nucleotide-binding</keyword>
<dbReference type="GO" id="GO:0140097">
    <property type="term" value="F:catalytic activity, acting on DNA"/>
    <property type="evidence" value="ECO:0007669"/>
    <property type="project" value="UniProtKB-ARBA"/>
</dbReference>
<comment type="caution">
    <text evidence="7">The sequence shown here is derived from an EMBL/GenBank/DDBJ whole genome shotgun (WGS) entry which is preliminary data.</text>
</comment>
<dbReference type="InterPro" id="IPR038718">
    <property type="entry name" value="SNF2-like_sf"/>
</dbReference>
<feature type="domain" description="Helicase C-terminal" evidence="6">
    <location>
        <begin position="443"/>
        <end position="625"/>
    </location>
</feature>
<accession>A0A7C4NS45</accession>
<dbReference type="PROSITE" id="PS51192">
    <property type="entry name" value="HELICASE_ATP_BIND_1"/>
    <property type="match status" value="1"/>
</dbReference>
<organism evidence="7">
    <name type="scientific">Staphylothermus marinus</name>
    <dbReference type="NCBI Taxonomy" id="2280"/>
    <lineage>
        <taxon>Archaea</taxon>
        <taxon>Thermoproteota</taxon>
        <taxon>Thermoprotei</taxon>
        <taxon>Desulfurococcales</taxon>
        <taxon>Desulfurococcaceae</taxon>
        <taxon>Staphylothermus</taxon>
    </lineage>
</organism>
<dbReference type="PROSITE" id="PS51194">
    <property type="entry name" value="HELICASE_CTER"/>
    <property type="match status" value="1"/>
</dbReference>
<dbReference type="GO" id="GO:0004386">
    <property type="term" value="F:helicase activity"/>
    <property type="evidence" value="ECO:0007669"/>
    <property type="project" value="UniProtKB-KW"/>
</dbReference>
<keyword evidence="4" id="KW-0067">ATP-binding</keyword>
<keyword evidence="2" id="KW-0378">Hydrolase</keyword>
<keyword evidence="3" id="KW-0347">Helicase</keyword>
<evidence type="ECO:0000256" key="3">
    <source>
        <dbReference type="ARBA" id="ARBA00022806"/>
    </source>
</evidence>
<dbReference type="EMBL" id="DTBP01000036">
    <property type="protein sequence ID" value="HGQ74332.1"/>
    <property type="molecule type" value="Genomic_DNA"/>
</dbReference>
<dbReference type="InterPro" id="IPR057342">
    <property type="entry name" value="DEXDc_RapA"/>
</dbReference>
<dbReference type="CDD" id="cd18793">
    <property type="entry name" value="SF2_C_SNF"/>
    <property type="match status" value="1"/>
</dbReference>
<dbReference type="Pfam" id="PF00271">
    <property type="entry name" value="Helicase_C"/>
    <property type="match status" value="1"/>
</dbReference>
<dbReference type="SUPFAM" id="SSF52540">
    <property type="entry name" value="P-loop containing nucleoside triphosphate hydrolases"/>
    <property type="match status" value="1"/>
</dbReference>
<dbReference type="InterPro" id="IPR027417">
    <property type="entry name" value="P-loop_NTPase"/>
</dbReference>
<dbReference type="GO" id="GO:0005524">
    <property type="term" value="F:ATP binding"/>
    <property type="evidence" value="ECO:0007669"/>
    <property type="project" value="UniProtKB-KW"/>
</dbReference>
<evidence type="ECO:0000256" key="1">
    <source>
        <dbReference type="ARBA" id="ARBA00022741"/>
    </source>
</evidence>
<reference evidence="7" key="1">
    <citation type="journal article" date="2020" name="mSystems">
        <title>Genome- and Community-Level Interaction Insights into Carbon Utilization and Element Cycling Functions of Hydrothermarchaeota in Hydrothermal Sediment.</title>
        <authorList>
            <person name="Zhou Z."/>
            <person name="Liu Y."/>
            <person name="Xu W."/>
            <person name="Pan J."/>
            <person name="Luo Z.H."/>
            <person name="Li M."/>
        </authorList>
    </citation>
    <scope>NUCLEOTIDE SEQUENCE [LARGE SCALE GENOMIC DNA]</scope>
    <source>
        <strain evidence="7">SpSt-648</strain>
    </source>
</reference>
<evidence type="ECO:0000256" key="4">
    <source>
        <dbReference type="ARBA" id="ARBA00022840"/>
    </source>
</evidence>
<dbReference type="InterPro" id="IPR000330">
    <property type="entry name" value="SNF2_N"/>
</dbReference>
<dbReference type="GO" id="GO:0016787">
    <property type="term" value="F:hydrolase activity"/>
    <property type="evidence" value="ECO:0007669"/>
    <property type="project" value="UniProtKB-KW"/>
</dbReference>
<dbReference type="AlphaFoldDB" id="A0A7C4NS45"/>
<proteinExistence type="predicted"/>
<feature type="domain" description="Helicase ATP-binding" evidence="5">
    <location>
        <begin position="72"/>
        <end position="238"/>
    </location>
</feature>
<dbReference type="SMART" id="SM00487">
    <property type="entry name" value="DEXDc"/>
    <property type="match status" value="1"/>
</dbReference>
<dbReference type="CDD" id="cd18011">
    <property type="entry name" value="DEXDc_RapA"/>
    <property type="match status" value="1"/>
</dbReference>
<dbReference type="InterPro" id="IPR001650">
    <property type="entry name" value="Helicase_C-like"/>
</dbReference>
<dbReference type="InterPro" id="IPR024975">
    <property type="entry name" value="NOV_C"/>
</dbReference>
<dbReference type="Gene3D" id="3.40.50.10810">
    <property type="entry name" value="Tandem AAA-ATPase domain"/>
    <property type="match status" value="1"/>
</dbReference>
<gene>
    <name evidence="7" type="ORF">ENU20_04580</name>
</gene>
<dbReference type="SMART" id="SM00490">
    <property type="entry name" value="HELICc"/>
    <property type="match status" value="1"/>
</dbReference>
<dbReference type="PANTHER" id="PTHR45766">
    <property type="entry name" value="DNA ANNEALING HELICASE AND ENDONUCLEASE ZRANB3 FAMILY MEMBER"/>
    <property type="match status" value="1"/>
</dbReference>
<evidence type="ECO:0000259" key="6">
    <source>
        <dbReference type="PROSITE" id="PS51194"/>
    </source>
</evidence>
<protein>
    <submittedName>
        <fullName evidence="7">DUF3883 domain-containing protein</fullName>
    </submittedName>
</protein>
<evidence type="ECO:0000313" key="7">
    <source>
        <dbReference type="EMBL" id="HGQ74332.1"/>
    </source>
</evidence>
<dbReference type="PANTHER" id="PTHR45766:SF6">
    <property type="entry name" value="SWI_SNF-RELATED MATRIX-ASSOCIATED ACTIN-DEPENDENT REGULATOR OF CHROMATIN SUBFAMILY A-LIKE PROTEIN 1"/>
    <property type="match status" value="1"/>
</dbReference>
<dbReference type="Pfam" id="PF13020">
    <property type="entry name" value="NOV_C"/>
    <property type="match status" value="1"/>
</dbReference>
<dbReference type="Pfam" id="PF00176">
    <property type="entry name" value="SNF2-rel_dom"/>
    <property type="match status" value="1"/>
</dbReference>
<name>A0A7C4NS45_STAMA</name>
<dbReference type="InterPro" id="IPR049730">
    <property type="entry name" value="SNF2/RAD54-like_C"/>
</dbReference>
<dbReference type="Gene3D" id="3.40.50.300">
    <property type="entry name" value="P-loop containing nucleotide triphosphate hydrolases"/>
    <property type="match status" value="1"/>
</dbReference>
<evidence type="ECO:0000259" key="5">
    <source>
        <dbReference type="PROSITE" id="PS51192"/>
    </source>
</evidence>
<dbReference type="InterPro" id="IPR014001">
    <property type="entry name" value="Helicase_ATP-bd"/>
</dbReference>
<evidence type="ECO:0000256" key="2">
    <source>
        <dbReference type="ARBA" id="ARBA00022801"/>
    </source>
</evidence>